<dbReference type="Gene3D" id="3.40.50.720">
    <property type="entry name" value="NAD(P)-binding Rossmann-like Domain"/>
    <property type="match status" value="1"/>
</dbReference>
<dbReference type="PRINTS" id="PR00081">
    <property type="entry name" value="GDHRDH"/>
</dbReference>
<dbReference type="InterPro" id="IPR020904">
    <property type="entry name" value="Sc_DH/Rdtase_CS"/>
</dbReference>
<dbReference type="SUPFAM" id="SSF51735">
    <property type="entry name" value="NAD(P)-binding Rossmann-fold domains"/>
    <property type="match status" value="1"/>
</dbReference>
<dbReference type="SMART" id="SM00822">
    <property type="entry name" value="PKS_KR"/>
    <property type="match status" value="1"/>
</dbReference>
<dbReference type="InterPro" id="IPR057326">
    <property type="entry name" value="KR_dom"/>
</dbReference>
<comment type="caution">
    <text evidence="4">The sequence shown here is derived from an EMBL/GenBank/DDBJ whole genome shotgun (WGS) entry which is preliminary data.</text>
</comment>
<evidence type="ECO:0000259" key="3">
    <source>
        <dbReference type="SMART" id="SM00822"/>
    </source>
</evidence>
<dbReference type="Proteomes" id="UP000217994">
    <property type="component" value="Unassembled WGS sequence"/>
</dbReference>
<dbReference type="RefSeq" id="WP_084910343.1">
    <property type="nucleotide sequence ID" value="NZ_CP020739.1"/>
</dbReference>
<protein>
    <submittedName>
        <fullName evidence="4">3-ketoacyl-ACP synthase</fullName>
    </submittedName>
</protein>
<dbReference type="Pfam" id="PF13561">
    <property type="entry name" value="adh_short_C2"/>
    <property type="match status" value="1"/>
</dbReference>
<dbReference type="EMBL" id="MTZU01000061">
    <property type="protein sequence ID" value="PCE30510.1"/>
    <property type="molecule type" value="Genomic_DNA"/>
</dbReference>
<dbReference type="PANTHER" id="PTHR42879">
    <property type="entry name" value="3-OXOACYL-(ACYL-CARRIER-PROTEIN) REDUCTASE"/>
    <property type="match status" value="1"/>
</dbReference>
<dbReference type="FunFam" id="3.40.50.720:FF:000173">
    <property type="entry name" value="3-oxoacyl-[acyl-carrier protein] reductase"/>
    <property type="match status" value="1"/>
</dbReference>
<feature type="domain" description="Ketoreductase" evidence="3">
    <location>
        <begin position="11"/>
        <end position="191"/>
    </location>
</feature>
<name>A0A2A4FCX3_9BURK</name>
<dbReference type="GeneID" id="69003440"/>
<dbReference type="InterPro" id="IPR036291">
    <property type="entry name" value="NAD(P)-bd_dom_sf"/>
</dbReference>
<evidence type="ECO:0000256" key="1">
    <source>
        <dbReference type="ARBA" id="ARBA00006484"/>
    </source>
</evidence>
<evidence type="ECO:0000313" key="4">
    <source>
        <dbReference type="EMBL" id="PCE30510.1"/>
    </source>
</evidence>
<dbReference type="GO" id="GO:0032787">
    <property type="term" value="P:monocarboxylic acid metabolic process"/>
    <property type="evidence" value="ECO:0007669"/>
    <property type="project" value="UniProtKB-ARBA"/>
</dbReference>
<sequence>MSAGTRVGDGRAVLVTGGTRGIGLAIVRRLAAAGWRVAASYRGDAAAGARLADALASAGVEHAVLQADVTEPDAVRGLVADVVARFGGLDALVNNAGIVDDAPFVTLPRERCANVLRTNLLGAIRTTGAALPHLLKSARPAVVNVASLGGVVGKEGQVAYAASKGGLIGFTQWLARRYGDTGLAANAVAPGFIDTDMIAALTPAMTAHIVGGSAAKRIGRADEVAQAVQFLLEPGYLHGTTLRVDGGFNR</sequence>
<accession>A0A2A4FCX3</accession>
<proteinExistence type="inferred from homology"/>
<evidence type="ECO:0000313" key="5">
    <source>
        <dbReference type="Proteomes" id="UP000217994"/>
    </source>
</evidence>
<organism evidence="4 5">
    <name type="scientific">Burkholderia ubonensis subsp. mesacidophila</name>
    <dbReference type="NCBI Taxonomy" id="265293"/>
    <lineage>
        <taxon>Bacteria</taxon>
        <taxon>Pseudomonadati</taxon>
        <taxon>Pseudomonadota</taxon>
        <taxon>Betaproteobacteria</taxon>
        <taxon>Burkholderiales</taxon>
        <taxon>Burkholderiaceae</taxon>
        <taxon>Burkholderia</taxon>
        <taxon>Burkholderia cepacia complex</taxon>
    </lineage>
</organism>
<dbReference type="PANTHER" id="PTHR42879:SF2">
    <property type="entry name" value="3-OXOACYL-[ACYL-CARRIER-PROTEIN] REDUCTASE FABG"/>
    <property type="match status" value="1"/>
</dbReference>
<reference evidence="4 5" key="1">
    <citation type="submission" date="2017-01" db="EMBL/GenBank/DDBJ databases">
        <title>Whole-Genome Shotgun Sequencing of Two beta-Proteobacterial Species in Search of the Bulgecin Biosynthetic Cluster.</title>
        <authorList>
            <person name="Horsman M.E."/>
            <person name="Marous D.R."/>
            <person name="Li R."/>
            <person name="Oliver R.A."/>
            <person name="Byun B."/>
            <person name="Emrich S.J."/>
            <person name="Boggess B."/>
            <person name="Townsend C.A."/>
            <person name="Mobashery S."/>
        </authorList>
    </citation>
    <scope>NUCLEOTIDE SEQUENCE [LARGE SCALE GENOMIC DNA]</scope>
    <source>
        <strain evidence="4 5">ATCC 31433</strain>
    </source>
</reference>
<evidence type="ECO:0000256" key="2">
    <source>
        <dbReference type="ARBA" id="ARBA00023002"/>
    </source>
</evidence>
<dbReference type="PROSITE" id="PS00061">
    <property type="entry name" value="ADH_SHORT"/>
    <property type="match status" value="1"/>
</dbReference>
<dbReference type="InterPro" id="IPR050259">
    <property type="entry name" value="SDR"/>
</dbReference>
<comment type="similarity">
    <text evidence="1">Belongs to the short-chain dehydrogenases/reductases (SDR) family.</text>
</comment>
<keyword evidence="2" id="KW-0560">Oxidoreductase</keyword>
<dbReference type="AlphaFoldDB" id="A0A2A4FCX3"/>
<dbReference type="PRINTS" id="PR00080">
    <property type="entry name" value="SDRFAMILY"/>
</dbReference>
<gene>
    <name evidence="4" type="ORF">BZL54_20745</name>
</gene>
<dbReference type="GO" id="GO:0016491">
    <property type="term" value="F:oxidoreductase activity"/>
    <property type="evidence" value="ECO:0007669"/>
    <property type="project" value="UniProtKB-KW"/>
</dbReference>
<dbReference type="InterPro" id="IPR002347">
    <property type="entry name" value="SDR_fam"/>
</dbReference>